<dbReference type="EMBL" id="GGMR01014698">
    <property type="protein sequence ID" value="MBY27317.1"/>
    <property type="molecule type" value="Transcribed_RNA"/>
</dbReference>
<gene>
    <name evidence="1" type="ORF">g.121741</name>
</gene>
<reference evidence="1" key="1">
    <citation type="submission" date="2018-04" db="EMBL/GenBank/DDBJ databases">
        <title>Transcriptome of Schizaphis graminum biotype I.</title>
        <authorList>
            <person name="Scully E.D."/>
            <person name="Geib S.M."/>
            <person name="Palmer N.A."/>
            <person name="Koch K."/>
            <person name="Bradshaw J."/>
            <person name="Heng-Moss T."/>
            <person name="Sarath G."/>
        </authorList>
    </citation>
    <scope>NUCLEOTIDE SEQUENCE</scope>
</reference>
<name>A0A2S2PCZ3_SCHGA</name>
<accession>A0A2S2PCZ3</accession>
<organism evidence="1">
    <name type="scientific">Schizaphis graminum</name>
    <name type="common">Green bug aphid</name>
    <dbReference type="NCBI Taxonomy" id="13262"/>
    <lineage>
        <taxon>Eukaryota</taxon>
        <taxon>Metazoa</taxon>
        <taxon>Ecdysozoa</taxon>
        <taxon>Arthropoda</taxon>
        <taxon>Hexapoda</taxon>
        <taxon>Insecta</taxon>
        <taxon>Pterygota</taxon>
        <taxon>Neoptera</taxon>
        <taxon>Paraneoptera</taxon>
        <taxon>Hemiptera</taxon>
        <taxon>Sternorrhyncha</taxon>
        <taxon>Aphidomorpha</taxon>
        <taxon>Aphidoidea</taxon>
        <taxon>Aphididae</taxon>
        <taxon>Aphidini</taxon>
        <taxon>Schizaphis</taxon>
    </lineage>
</organism>
<evidence type="ECO:0000313" key="1">
    <source>
        <dbReference type="EMBL" id="MBY27317.1"/>
    </source>
</evidence>
<dbReference type="AlphaFoldDB" id="A0A2S2PCZ3"/>
<proteinExistence type="predicted"/>
<protein>
    <submittedName>
        <fullName evidence="1">Uncharacterized protein</fullName>
    </submittedName>
</protein>
<sequence>MQKKNVRTYFSPQKRLTLQKIQNLKQTIKKKHFRAIKKINKLETNLNSIQNKMKDIDQLTLNNILESSDISKEQSELIKEIVMAAKVKNTKSRRYNENWMLLCMLFQIRYKII</sequence>